<dbReference type="EMBL" id="VUJU01014932">
    <property type="protein sequence ID" value="KAF0698682.1"/>
    <property type="molecule type" value="Genomic_DNA"/>
</dbReference>
<dbReference type="Proteomes" id="UP000478052">
    <property type="component" value="Unassembled WGS sequence"/>
</dbReference>
<protein>
    <submittedName>
        <fullName evidence="1">Uncharacterized protein</fullName>
    </submittedName>
</protein>
<dbReference type="OrthoDB" id="5103at2759"/>
<evidence type="ECO:0000313" key="1">
    <source>
        <dbReference type="EMBL" id="KAF0698682.1"/>
    </source>
</evidence>
<name>A0A6G0VPB7_APHCR</name>
<sequence>MRLHPGPYGPHVHNPDNPVKVATLALQKQDINLRDFYGIWLRATHGLKSNGTILANCIVNSMKKRQTLLFNNNVFLAAIYLDPRYQILLNEEEKTTAITHLVNTWNVLDNLDLDPTENLLDEFENNFANDTTNKINTSCNTEEDIDEFDIFLSSQTTVVSFNNIN</sequence>
<organism evidence="1 2">
    <name type="scientific">Aphis craccivora</name>
    <name type="common">Cowpea aphid</name>
    <dbReference type="NCBI Taxonomy" id="307492"/>
    <lineage>
        <taxon>Eukaryota</taxon>
        <taxon>Metazoa</taxon>
        <taxon>Ecdysozoa</taxon>
        <taxon>Arthropoda</taxon>
        <taxon>Hexapoda</taxon>
        <taxon>Insecta</taxon>
        <taxon>Pterygota</taxon>
        <taxon>Neoptera</taxon>
        <taxon>Paraneoptera</taxon>
        <taxon>Hemiptera</taxon>
        <taxon>Sternorrhyncha</taxon>
        <taxon>Aphidomorpha</taxon>
        <taxon>Aphidoidea</taxon>
        <taxon>Aphididae</taxon>
        <taxon>Aphidini</taxon>
        <taxon>Aphis</taxon>
        <taxon>Aphis</taxon>
    </lineage>
</organism>
<dbReference type="AlphaFoldDB" id="A0A6G0VPB7"/>
<gene>
    <name evidence="1" type="ORF">FWK35_00030709</name>
</gene>
<evidence type="ECO:0000313" key="2">
    <source>
        <dbReference type="Proteomes" id="UP000478052"/>
    </source>
</evidence>
<proteinExistence type="predicted"/>
<comment type="caution">
    <text evidence="1">The sequence shown here is derived from an EMBL/GenBank/DDBJ whole genome shotgun (WGS) entry which is preliminary data.</text>
</comment>
<reference evidence="1 2" key="1">
    <citation type="submission" date="2019-08" db="EMBL/GenBank/DDBJ databases">
        <title>Whole genome of Aphis craccivora.</title>
        <authorList>
            <person name="Voronova N.V."/>
            <person name="Shulinski R.S."/>
            <person name="Bandarenka Y.V."/>
            <person name="Zhorov D.G."/>
            <person name="Warner D."/>
        </authorList>
    </citation>
    <scope>NUCLEOTIDE SEQUENCE [LARGE SCALE GENOMIC DNA]</scope>
    <source>
        <strain evidence="1">180601</strain>
        <tissue evidence="1">Whole Body</tissue>
    </source>
</reference>
<keyword evidence="2" id="KW-1185">Reference proteome</keyword>
<accession>A0A6G0VPB7</accession>